<feature type="domain" description="TFIIS N-terminal" evidence="15">
    <location>
        <begin position="10"/>
        <end position="87"/>
    </location>
</feature>
<feature type="domain" description="Calponin-homology (CH)" evidence="14">
    <location>
        <begin position="676"/>
        <end position="780"/>
    </location>
</feature>
<dbReference type="InterPro" id="IPR042376">
    <property type="entry name" value="MED26"/>
</dbReference>
<dbReference type="PROSITE" id="PS51319">
    <property type="entry name" value="TFIIS_N"/>
    <property type="match status" value="1"/>
</dbReference>
<dbReference type="Gene3D" id="1.10.418.10">
    <property type="entry name" value="Calponin-like domain"/>
    <property type="match status" value="1"/>
</dbReference>
<dbReference type="EMBL" id="JAYMGO010000002">
    <property type="protein sequence ID" value="KAL1280304.1"/>
    <property type="molecule type" value="Genomic_DNA"/>
</dbReference>
<evidence type="ECO:0000259" key="15">
    <source>
        <dbReference type="PROSITE" id="PS51319"/>
    </source>
</evidence>
<feature type="compositionally biased region" description="Basic and acidic residues" evidence="13">
    <location>
        <begin position="426"/>
        <end position="435"/>
    </location>
</feature>
<reference evidence="16 17" key="1">
    <citation type="submission" date="2023-09" db="EMBL/GenBank/DDBJ databases">
        <authorList>
            <person name="Wang M."/>
        </authorList>
    </citation>
    <scope>NUCLEOTIDE SEQUENCE [LARGE SCALE GENOMIC DNA]</scope>
    <source>
        <strain evidence="16">GT-2023</strain>
        <tissue evidence="16">Liver</tissue>
    </source>
</reference>
<dbReference type="Pfam" id="PF00307">
    <property type="entry name" value="CH"/>
    <property type="match status" value="1"/>
</dbReference>
<dbReference type="InterPro" id="IPR000557">
    <property type="entry name" value="Calponin_repeat"/>
</dbReference>
<dbReference type="SUPFAM" id="SSF47576">
    <property type="entry name" value="Calponin-homology domain, CH-domain"/>
    <property type="match status" value="1"/>
</dbReference>
<dbReference type="InterPro" id="IPR001715">
    <property type="entry name" value="CH_dom"/>
</dbReference>
<evidence type="ECO:0000256" key="9">
    <source>
        <dbReference type="ARBA" id="ARBA00023242"/>
    </source>
</evidence>
<dbReference type="SMART" id="SM00033">
    <property type="entry name" value="CH"/>
    <property type="match status" value="1"/>
</dbReference>
<sequence length="955" mass="105356">MTTASATPQQMRDRLLQAIDSQSNICNMVAVLDVITNLEKYPITKEALEETRLGKLINDVRKKTKDEDLAKRAKKLLRNWQKLIEPGQSDTPARGAPNVPGSANGGAHPCRTDTPPAVPPPSKVAPELKTRNDIHNTYSPKAEKSSSRKRRGEQRDSPHLPAKMTKTSLYEPVYSSSPPSNGIRGSPEPLPDKDNDVPSDRIRVEHLENDRHNKIPVNAVKPHPSSPGPNKLPSTSSLLKTSVLQQHARMDGGGQHQPKSPRYSSSPRSVTHETMAKRSSTYAPKGTLSSPAQNSAQVPSPLPTLQPLTSPAQVCIGDGPSSVGLEGSMHLHRSMDRLSQPPHSTAMPEVLSGSPLPTHSLEAAETKGERDGATSNSEGKKRKKYRPRDYTVNLQGQSSEDRTKPVRLKERRLTFDPVTGQIKPLTPKESHHEPECQGPPVAEPSARKEMPPQKTPTSVPNPFQQTNWKELSRNEIIQSYLNLQSNVLTSSGAQTHGAHFFMTEYLKREEHDVKESRETHVLVPSSSTTELPGVTRDVTNEDLLRIHNEHWSGVNGCYDTKGAWFDWTECISLDPHGDETTASLEYQDGHRDTPIVKEFGTLVPYKEFLISIRAKKERKRRSLHKTGILIGGEFPTVCFKALAALVADTMSSQFNRGPAYGFSAEVKSKIAQKYDLQKEEELRIWIENITGRSIGDDFQKGLKNGVILCELVNKLQPGSVKKINQSSQNWHQLENLTNFIKAITTYGLKPHDIFEANDLFENGNMTQVQTTLLALAGMAKTKGIHSSVDIGVKYAERQERAFDEEKMKAGQCVIGLQMGTNKCASQAGMNAYGTRRHLYDPKSHILPPMDHSTISLQMGTNKGASQAGMTAPGTRRAIYDQKLGTDKCDNSTMSLQMGYTQGANQSGQNFGLGRQIYDAKYCPKGAPGASGEADGGYIDYQDEGYQGYQDDGQDY</sequence>
<dbReference type="PRINTS" id="PR00888">
    <property type="entry name" value="SM22CALPONIN"/>
</dbReference>
<dbReference type="Gene3D" id="1.20.930.10">
    <property type="entry name" value="Conserved domain common to transcription factors TFIIS, elongin A, CRSP70"/>
    <property type="match status" value="1"/>
</dbReference>
<feature type="compositionally biased region" description="Low complexity" evidence="13">
    <location>
        <begin position="260"/>
        <end position="269"/>
    </location>
</feature>
<comment type="function">
    <text evidence="10 12">Thin filament-associated protein that is implicated in the regulation and modulation of smooth muscle contraction. It is capable of binding to actin, calmodulin and tropomyosin. The interaction of calponin with actin inhibits the actomyosin Mg-ATPase activity.</text>
</comment>
<evidence type="ECO:0000256" key="13">
    <source>
        <dbReference type="SAM" id="MobiDB-lite"/>
    </source>
</evidence>
<dbReference type="Pfam" id="PF15694">
    <property type="entry name" value="Med26_M"/>
    <property type="match status" value="1"/>
</dbReference>
<dbReference type="InterPro" id="IPR036872">
    <property type="entry name" value="CH_dom_sf"/>
</dbReference>
<evidence type="ECO:0000259" key="14">
    <source>
        <dbReference type="PROSITE" id="PS50021"/>
    </source>
</evidence>
<comment type="similarity">
    <text evidence="2">Belongs to the Mediator complex subunit 26 family.</text>
</comment>
<evidence type="ECO:0000256" key="12">
    <source>
        <dbReference type="RuleBase" id="RU361224"/>
    </source>
</evidence>
<comment type="similarity">
    <text evidence="12">Belongs to the calponin family.</text>
</comment>
<dbReference type="PANTHER" id="PTHR15201:SF1">
    <property type="entry name" value="MEDIATOR OF RNA POLYMERASE II TRANSCRIPTION SUBUNIT 26"/>
    <property type="match status" value="1"/>
</dbReference>
<feature type="region of interest" description="Disordered" evidence="13">
    <location>
        <begin position="83"/>
        <end position="405"/>
    </location>
</feature>
<comment type="subcellular location">
    <subcellularLocation>
        <location evidence="1 11">Nucleus</location>
    </subcellularLocation>
</comment>
<feature type="compositionally biased region" description="Polar residues" evidence="13">
    <location>
        <begin position="455"/>
        <end position="464"/>
    </location>
</feature>
<dbReference type="PANTHER" id="PTHR15201">
    <property type="entry name" value="CRSP70"/>
    <property type="match status" value="1"/>
</dbReference>
<keyword evidence="6" id="KW-0010">Activator</keyword>
<keyword evidence="7" id="KW-0804">Transcription</keyword>
<dbReference type="InterPro" id="IPR003617">
    <property type="entry name" value="TFIIS/CRSP70_N_sub"/>
</dbReference>
<keyword evidence="17" id="KW-1185">Reference proteome</keyword>
<keyword evidence="9 11" id="KW-0539">Nucleus</keyword>
<feature type="compositionally biased region" description="Polar residues" evidence="13">
    <location>
        <begin position="277"/>
        <end position="298"/>
    </location>
</feature>
<dbReference type="InterPro" id="IPR035441">
    <property type="entry name" value="TFIIS/LEDGF_dom_sf"/>
</dbReference>
<keyword evidence="5" id="KW-0805">Transcription regulation</keyword>
<dbReference type="InterPro" id="IPR017923">
    <property type="entry name" value="TFIIS_N"/>
</dbReference>
<proteinExistence type="inferred from homology"/>
<evidence type="ECO:0000256" key="7">
    <source>
        <dbReference type="ARBA" id="ARBA00023163"/>
    </source>
</evidence>
<evidence type="ECO:0000256" key="4">
    <source>
        <dbReference type="ARBA" id="ARBA00022860"/>
    </source>
</evidence>
<name>A0ABR3NTG5_9TELE</name>
<keyword evidence="3" id="KW-0677">Repeat</keyword>
<evidence type="ECO:0000313" key="17">
    <source>
        <dbReference type="Proteomes" id="UP001558613"/>
    </source>
</evidence>
<evidence type="ECO:0000256" key="10">
    <source>
        <dbReference type="ARBA" id="ARBA00025109"/>
    </source>
</evidence>
<feature type="region of interest" description="Disordered" evidence="13">
    <location>
        <begin position="420"/>
        <end position="464"/>
    </location>
</feature>
<evidence type="ECO:0000256" key="1">
    <source>
        <dbReference type="ARBA" id="ARBA00004123"/>
    </source>
</evidence>
<dbReference type="Proteomes" id="UP001558613">
    <property type="component" value="Unassembled WGS sequence"/>
</dbReference>
<gene>
    <name evidence="16" type="ORF">QQF64_014904</name>
</gene>
<dbReference type="InterPro" id="IPR031417">
    <property type="entry name" value="Med26_Mid"/>
</dbReference>
<evidence type="ECO:0000256" key="5">
    <source>
        <dbReference type="ARBA" id="ARBA00023015"/>
    </source>
</evidence>
<evidence type="ECO:0000256" key="8">
    <source>
        <dbReference type="ARBA" id="ARBA00023203"/>
    </source>
</evidence>
<evidence type="ECO:0000313" key="16">
    <source>
        <dbReference type="EMBL" id="KAL1280304.1"/>
    </source>
</evidence>
<dbReference type="InterPro" id="IPR031416">
    <property type="entry name" value="Med26_C"/>
</dbReference>
<dbReference type="InterPro" id="IPR003096">
    <property type="entry name" value="SM22_calponin"/>
</dbReference>
<dbReference type="InterPro" id="IPR001997">
    <property type="entry name" value="Calponin/LIMCH1"/>
</dbReference>
<dbReference type="CDD" id="cd00183">
    <property type="entry name" value="TFIIS_I"/>
    <property type="match status" value="1"/>
</dbReference>
<dbReference type="Pfam" id="PF15693">
    <property type="entry name" value="Med26_C"/>
    <property type="match status" value="1"/>
</dbReference>
<dbReference type="PROSITE" id="PS51122">
    <property type="entry name" value="CALPONIN_2"/>
    <property type="match status" value="3"/>
</dbReference>
<feature type="compositionally biased region" description="Basic and acidic residues" evidence="13">
    <location>
        <begin position="362"/>
        <end position="372"/>
    </location>
</feature>
<evidence type="ECO:0000256" key="6">
    <source>
        <dbReference type="ARBA" id="ARBA00023159"/>
    </source>
</evidence>
<feature type="compositionally biased region" description="Low complexity" evidence="13">
    <location>
        <begin position="231"/>
        <end position="244"/>
    </location>
</feature>
<accession>A0ABR3NTG5</accession>
<evidence type="ECO:0000256" key="11">
    <source>
        <dbReference type="PROSITE-ProRule" id="PRU00649"/>
    </source>
</evidence>
<dbReference type="CDD" id="cd21283">
    <property type="entry name" value="CH_CNN2"/>
    <property type="match status" value="1"/>
</dbReference>
<keyword evidence="8 12" id="KW-0009">Actin-binding</keyword>
<comment type="caution">
    <text evidence="16">The sequence shown here is derived from an EMBL/GenBank/DDBJ whole genome shotgun (WGS) entry which is preliminary data.</text>
</comment>
<keyword evidence="4 12" id="KW-0112">Calmodulin-binding</keyword>
<dbReference type="Pfam" id="PF00402">
    <property type="entry name" value="Calponin"/>
    <property type="match status" value="3"/>
</dbReference>
<dbReference type="SMART" id="SM00509">
    <property type="entry name" value="TFS2N"/>
    <property type="match status" value="1"/>
</dbReference>
<evidence type="ECO:0000256" key="2">
    <source>
        <dbReference type="ARBA" id="ARBA00009681"/>
    </source>
</evidence>
<evidence type="ECO:0000256" key="3">
    <source>
        <dbReference type="ARBA" id="ARBA00022737"/>
    </source>
</evidence>
<dbReference type="PRINTS" id="PR00889">
    <property type="entry name" value="CALPONIN"/>
</dbReference>
<dbReference type="SUPFAM" id="SSF47676">
    <property type="entry name" value="Conserved domain common to transcription factors TFIIS, elongin A, CRSP70"/>
    <property type="match status" value="1"/>
</dbReference>
<feature type="region of interest" description="Disordered" evidence="13">
    <location>
        <begin position="927"/>
        <end position="955"/>
    </location>
</feature>
<organism evidence="16 17">
    <name type="scientific">Cirrhinus molitorella</name>
    <name type="common">mud carp</name>
    <dbReference type="NCBI Taxonomy" id="172907"/>
    <lineage>
        <taxon>Eukaryota</taxon>
        <taxon>Metazoa</taxon>
        <taxon>Chordata</taxon>
        <taxon>Craniata</taxon>
        <taxon>Vertebrata</taxon>
        <taxon>Euteleostomi</taxon>
        <taxon>Actinopterygii</taxon>
        <taxon>Neopterygii</taxon>
        <taxon>Teleostei</taxon>
        <taxon>Ostariophysi</taxon>
        <taxon>Cypriniformes</taxon>
        <taxon>Cyprinidae</taxon>
        <taxon>Labeoninae</taxon>
        <taxon>Labeonini</taxon>
        <taxon>Cirrhinus</taxon>
    </lineage>
</organism>
<dbReference type="PROSITE" id="PS50021">
    <property type="entry name" value="CH"/>
    <property type="match status" value="1"/>
</dbReference>
<protein>
    <recommendedName>
        <fullName evidence="12">Calponin</fullName>
    </recommendedName>
</protein>
<feature type="compositionally biased region" description="Basic and acidic residues" evidence="13">
    <location>
        <begin position="190"/>
        <end position="213"/>
    </location>
</feature>
<feature type="compositionally biased region" description="Low complexity" evidence="13">
    <location>
        <begin position="935"/>
        <end position="955"/>
    </location>
</feature>
<dbReference type="PROSITE" id="PS01052">
    <property type="entry name" value="CALPONIN_1"/>
    <property type="match status" value="3"/>
</dbReference>
<dbReference type="Pfam" id="PF08711">
    <property type="entry name" value="Med26"/>
    <property type="match status" value="1"/>
</dbReference>